<proteinExistence type="predicted"/>
<dbReference type="HOGENOM" id="CLU_052791_0_0_9"/>
<evidence type="ECO:0000313" key="2">
    <source>
        <dbReference type="Proteomes" id="UP000017118"/>
    </source>
</evidence>
<name>U5MS05_CLOSA</name>
<sequence length="424" mass="50449">MNNTMKSMQVNDELNYYYNLIRDKWWNSSSYLKLNKKKINYSEKKVREARFDNLIDKLINQICKFDINDDTKIWNEQLNQIINKFTENSYIFDIDFENTLRKDFFEITKTFIEKAKDFDEDIDMNDIGQAMRNVWIINIIQAIKEEKIELSNAVFSYSMLYPYTDNYLDNTDIDINDKIDFNSRLYRRLQGYNICSNNECEEKVYKLIENIEEVFNREKYPKVYNSLMQIQNGQVLSLNQQDEMTIPYERDILGISIKKGGASVLVDGYLVNGELSSEEIKFCVGYGVLLQIADDLQDVREDLSNEHVTIISQLAVNYKLDCIVNKLINFTINVVDDFVMQRENQKLKNLIKDNCIMLILFSTVLSKEFFSKEYIKEKEEYLPFTIKYIENLKMNLKKKFKKINNMKNKEEKMKQMFKAIVILE</sequence>
<dbReference type="Proteomes" id="UP000017118">
    <property type="component" value="Chromosome"/>
</dbReference>
<keyword evidence="2" id="KW-1185">Reference proteome</keyword>
<reference evidence="1 2" key="1">
    <citation type="journal article" date="2013" name="Genome Announc.">
        <title>Complete Genome Sequence of the Solvent Producer Clostridium saccharobutylicum NCP262 (DSM 13864).</title>
        <authorList>
            <person name="Poehlein A."/>
            <person name="Hartwich K."/>
            <person name="Krabben P."/>
            <person name="Ehrenreich A."/>
            <person name="Liebl W."/>
            <person name="Durre P."/>
            <person name="Gottschalk G."/>
            <person name="Daniel R."/>
        </authorList>
    </citation>
    <scope>NUCLEOTIDE SEQUENCE [LARGE SCALE GENOMIC DNA]</scope>
    <source>
        <strain evidence="1">DSM 13864</strain>
    </source>
</reference>
<dbReference type="RefSeq" id="WP_022744509.1">
    <property type="nucleotide sequence ID" value="NC_022571.1"/>
</dbReference>
<evidence type="ECO:0000313" key="1">
    <source>
        <dbReference type="EMBL" id="AGX42227.1"/>
    </source>
</evidence>
<dbReference type="eggNOG" id="ENOG502Z7I7">
    <property type="taxonomic scope" value="Bacteria"/>
</dbReference>
<dbReference type="EMBL" id="CP006721">
    <property type="protein sequence ID" value="AGX42227.1"/>
    <property type="molecule type" value="Genomic_DNA"/>
</dbReference>
<gene>
    <name evidence="1" type="ORF">CLSA_c12240</name>
</gene>
<protein>
    <submittedName>
        <fullName evidence="1">Uncharacterized protein</fullName>
    </submittedName>
</protein>
<organism evidence="1 2">
    <name type="scientific">Clostridium saccharobutylicum DSM 13864</name>
    <dbReference type="NCBI Taxonomy" id="1345695"/>
    <lineage>
        <taxon>Bacteria</taxon>
        <taxon>Bacillati</taxon>
        <taxon>Bacillota</taxon>
        <taxon>Clostridia</taxon>
        <taxon>Eubacteriales</taxon>
        <taxon>Clostridiaceae</taxon>
        <taxon>Clostridium</taxon>
    </lineage>
</organism>
<dbReference type="GeneID" id="55473739"/>
<dbReference type="AlphaFoldDB" id="U5MS05"/>
<dbReference type="KEGG" id="csb:CLSA_c12240"/>
<accession>U5MS05</accession>
<dbReference type="PATRIC" id="fig|1345695.3.peg.1169"/>